<evidence type="ECO:0000256" key="4">
    <source>
        <dbReference type="ARBA" id="ARBA00022692"/>
    </source>
</evidence>
<dbReference type="InterPro" id="IPR032808">
    <property type="entry name" value="DoxX"/>
</dbReference>
<evidence type="ECO:0000256" key="7">
    <source>
        <dbReference type="SAM" id="Phobius"/>
    </source>
</evidence>
<comment type="subcellular location">
    <subcellularLocation>
        <location evidence="1">Cell membrane</location>
        <topology evidence="1">Multi-pass membrane protein</topology>
    </subcellularLocation>
</comment>
<evidence type="ECO:0000256" key="5">
    <source>
        <dbReference type="ARBA" id="ARBA00022989"/>
    </source>
</evidence>
<reference evidence="9" key="1">
    <citation type="journal article" date="2019" name="Int. J. Syst. Evol. Microbiol.">
        <title>The Global Catalogue of Microorganisms (GCM) 10K type strain sequencing project: providing services to taxonomists for standard genome sequencing and annotation.</title>
        <authorList>
            <consortium name="The Broad Institute Genomics Platform"/>
            <consortium name="The Broad Institute Genome Sequencing Center for Infectious Disease"/>
            <person name="Wu L."/>
            <person name="Ma J."/>
        </authorList>
    </citation>
    <scope>NUCLEOTIDE SEQUENCE [LARGE SCALE GENOMIC DNA]</scope>
    <source>
        <strain evidence="9">JCM 16545</strain>
    </source>
</reference>
<dbReference type="Pfam" id="PF07681">
    <property type="entry name" value="DoxX"/>
    <property type="match status" value="1"/>
</dbReference>
<evidence type="ECO:0000256" key="6">
    <source>
        <dbReference type="ARBA" id="ARBA00023136"/>
    </source>
</evidence>
<keyword evidence="4 7" id="KW-0812">Transmembrane</keyword>
<feature type="transmembrane region" description="Helical" evidence="7">
    <location>
        <begin position="20"/>
        <end position="42"/>
    </location>
</feature>
<dbReference type="PANTHER" id="PTHR33452">
    <property type="entry name" value="OXIDOREDUCTASE CATD-RELATED"/>
    <property type="match status" value="1"/>
</dbReference>
<evidence type="ECO:0000313" key="9">
    <source>
        <dbReference type="Proteomes" id="UP001597369"/>
    </source>
</evidence>
<evidence type="ECO:0000256" key="1">
    <source>
        <dbReference type="ARBA" id="ARBA00004651"/>
    </source>
</evidence>
<dbReference type="PANTHER" id="PTHR33452:SF1">
    <property type="entry name" value="INNER MEMBRANE PROTEIN YPHA-RELATED"/>
    <property type="match status" value="1"/>
</dbReference>
<keyword evidence="6 7" id="KW-0472">Membrane</keyword>
<comment type="caution">
    <text evidence="8">The sequence shown here is derived from an EMBL/GenBank/DDBJ whole genome shotgun (WGS) entry which is preliminary data.</text>
</comment>
<name>A0ABW4WY19_9BACT</name>
<dbReference type="EMBL" id="JBHUHV010000037">
    <property type="protein sequence ID" value="MFD2067638.1"/>
    <property type="molecule type" value="Genomic_DNA"/>
</dbReference>
<comment type="similarity">
    <text evidence="2">Belongs to the DoxX family.</text>
</comment>
<organism evidence="8 9">
    <name type="scientific">Pontibacter silvestris</name>
    <dbReference type="NCBI Taxonomy" id="2305183"/>
    <lineage>
        <taxon>Bacteria</taxon>
        <taxon>Pseudomonadati</taxon>
        <taxon>Bacteroidota</taxon>
        <taxon>Cytophagia</taxon>
        <taxon>Cytophagales</taxon>
        <taxon>Hymenobacteraceae</taxon>
        <taxon>Pontibacter</taxon>
    </lineage>
</organism>
<evidence type="ECO:0000256" key="2">
    <source>
        <dbReference type="ARBA" id="ARBA00006679"/>
    </source>
</evidence>
<feature type="transmembrane region" description="Helical" evidence="7">
    <location>
        <begin position="115"/>
        <end position="136"/>
    </location>
</feature>
<dbReference type="RefSeq" id="WP_229957975.1">
    <property type="nucleotide sequence ID" value="NZ_JAJJWI010000002.1"/>
</dbReference>
<dbReference type="Proteomes" id="UP001597369">
    <property type="component" value="Unassembled WGS sequence"/>
</dbReference>
<gene>
    <name evidence="8" type="ORF">ACFSKU_12150</name>
</gene>
<keyword evidence="5 7" id="KW-1133">Transmembrane helix</keyword>
<accession>A0ABW4WY19</accession>
<keyword evidence="9" id="KW-1185">Reference proteome</keyword>
<proteinExistence type="inferred from homology"/>
<keyword evidence="3" id="KW-1003">Cell membrane</keyword>
<evidence type="ECO:0000313" key="8">
    <source>
        <dbReference type="EMBL" id="MFD2067638.1"/>
    </source>
</evidence>
<dbReference type="InterPro" id="IPR051907">
    <property type="entry name" value="DoxX-like_oxidoreductase"/>
</dbReference>
<protein>
    <submittedName>
        <fullName evidence="8">DoxX family protein</fullName>
    </submittedName>
</protein>
<sequence length="157" mass="17634">MDLSHNLHQSERINSANNPVWMDALRIALGVFLFFKGVMFLQHTSDMFYIFSNRQELIEAGKASTFTSIVHIVGGLMIAFGFLTRLSLLLQIPIVLSAALLVNPQQGFGISNTELWLSIVILGLLVFFMIVGPGRYSVDNKVLRKQSHYNDDDEVSM</sequence>
<evidence type="ECO:0000256" key="3">
    <source>
        <dbReference type="ARBA" id="ARBA00022475"/>
    </source>
</evidence>